<evidence type="ECO:0000313" key="8">
    <source>
        <dbReference type="Proteomes" id="UP001497457"/>
    </source>
</evidence>
<evidence type="ECO:0000256" key="5">
    <source>
        <dbReference type="ARBA" id="ARBA00023136"/>
    </source>
</evidence>
<evidence type="ECO:0000256" key="6">
    <source>
        <dbReference type="SAM" id="Phobius"/>
    </source>
</evidence>
<name>A0ABC8VYR4_9POAL</name>
<comment type="similarity">
    <text evidence="2">Belongs to the major facilitator superfamily. Proton-dependent oligopeptide transporter (POT/PTR) (TC 2.A.17) family.</text>
</comment>
<dbReference type="AlphaFoldDB" id="A0ABC8VYR4"/>
<dbReference type="Gene3D" id="1.20.1250.20">
    <property type="entry name" value="MFS general substrate transporter like domains"/>
    <property type="match status" value="1"/>
</dbReference>
<dbReference type="Pfam" id="PF00854">
    <property type="entry name" value="PTR2"/>
    <property type="match status" value="1"/>
</dbReference>
<dbReference type="InterPro" id="IPR036259">
    <property type="entry name" value="MFS_trans_sf"/>
</dbReference>
<dbReference type="PANTHER" id="PTHR11654">
    <property type="entry name" value="OLIGOPEPTIDE TRANSPORTER-RELATED"/>
    <property type="match status" value="1"/>
</dbReference>
<dbReference type="GO" id="GO:0016020">
    <property type="term" value="C:membrane"/>
    <property type="evidence" value="ECO:0007669"/>
    <property type="project" value="UniProtKB-SubCell"/>
</dbReference>
<accession>A0ABC8VYR4</accession>
<reference evidence="8" key="1">
    <citation type="submission" date="2024-06" db="EMBL/GenBank/DDBJ databases">
        <authorList>
            <person name="Ryan C."/>
        </authorList>
    </citation>
    <scope>NUCLEOTIDE SEQUENCE [LARGE SCALE GENOMIC DNA]</scope>
</reference>
<feature type="transmembrane region" description="Helical" evidence="6">
    <location>
        <begin position="483"/>
        <end position="511"/>
    </location>
</feature>
<feature type="transmembrane region" description="Helical" evidence="6">
    <location>
        <begin position="449"/>
        <end position="471"/>
    </location>
</feature>
<keyword evidence="8" id="KW-1185">Reference proteome</keyword>
<gene>
    <name evidence="7" type="ORF">URODEC1_LOCUS8252</name>
</gene>
<keyword evidence="3 6" id="KW-0812">Transmembrane</keyword>
<dbReference type="SUPFAM" id="SSF103473">
    <property type="entry name" value="MFS general substrate transporter"/>
    <property type="match status" value="1"/>
</dbReference>
<evidence type="ECO:0000256" key="2">
    <source>
        <dbReference type="ARBA" id="ARBA00005982"/>
    </source>
</evidence>
<feature type="transmembrane region" description="Helical" evidence="6">
    <location>
        <begin position="75"/>
        <end position="93"/>
    </location>
</feature>
<evidence type="ECO:0000313" key="7">
    <source>
        <dbReference type="EMBL" id="CAL4899519.1"/>
    </source>
</evidence>
<evidence type="ECO:0000256" key="4">
    <source>
        <dbReference type="ARBA" id="ARBA00022989"/>
    </source>
</evidence>
<evidence type="ECO:0000256" key="1">
    <source>
        <dbReference type="ARBA" id="ARBA00004141"/>
    </source>
</evidence>
<feature type="transmembrane region" description="Helical" evidence="6">
    <location>
        <begin position="207"/>
        <end position="227"/>
    </location>
</feature>
<organism evidence="7 8">
    <name type="scientific">Urochloa decumbens</name>
    <dbReference type="NCBI Taxonomy" id="240449"/>
    <lineage>
        <taxon>Eukaryota</taxon>
        <taxon>Viridiplantae</taxon>
        <taxon>Streptophyta</taxon>
        <taxon>Embryophyta</taxon>
        <taxon>Tracheophyta</taxon>
        <taxon>Spermatophyta</taxon>
        <taxon>Magnoliopsida</taxon>
        <taxon>Liliopsida</taxon>
        <taxon>Poales</taxon>
        <taxon>Poaceae</taxon>
        <taxon>PACMAD clade</taxon>
        <taxon>Panicoideae</taxon>
        <taxon>Panicodae</taxon>
        <taxon>Paniceae</taxon>
        <taxon>Melinidinae</taxon>
        <taxon>Urochloa</taxon>
    </lineage>
</organism>
<evidence type="ECO:0000256" key="3">
    <source>
        <dbReference type="ARBA" id="ARBA00022692"/>
    </source>
</evidence>
<feature type="transmembrane region" description="Helical" evidence="6">
    <location>
        <begin position="179"/>
        <end position="201"/>
    </location>
</feature>
<comment type="subcellular location">
    <subcellularLocation>
        <location evidence="1">Membrane</location>
        <topology evidence="1">Multi-pass membrane protein</topology>
    </subcellularLocation>
</comment>
<keyword evidence="5 6" id="KW-0472">Membrane</keyword>
<feature type="transmembrane region" description="Helical" evidence="6">
    <location>
        <begin position="135"/>
        <end position="159"/>
    </location>
</feature>
<reference evidence="7 8" key="2">
    <citation type="submission" date="2024-10" db="EMBL/GenBank/DDBJ databases">
        <authorList>
            <person name="Ryan C."/>
        </authorList>
    </citation>
    <scope>NUCLEOTIDE SEQUENCE [LARGE SCALE GENOMIC DNA]</scope>
</reference>
<protein>
    <submittedName>
        <fullName evidence="7">Uncharacterized protein</fullName>
    </submittedName>
</protein>
<feature type="transmembrane region" description="Helical" evidence="6">
    <location>
        <begin position="523"/>
        <end position="543"/>
    </location>
</feature>
<proteinExistence type="inferred from homology"/>
<keyword evidence="4 6" id="KW-1133">Transmembrane helix</keyword>
<dbReference type="EMBL" id="OZ075121">
    <property type="protein sequence ID" value="CAL4899519.1"/>
    <property type="molecule type" value="Genomic_DNA"/>
</dbReference>
<feature type="transmembrane region" description="Helical" evidence="6">
    <location>
        <begin position="100"/>
        <end position="123"/>
    </location>
</feature>
<dbReference type="Proteomes" id="UP001497457">
    <property type="component" value="Chromosome 11b"/>
</dbReference>
<sequence length="548" mass="59450">MESGYEERHLLLELQPHHPESPMHAGARRGSWRACVLILATELSETLAFAGIARNLVSYLTGELQESNAGAARDLSMWTGTCFLTPLVGAFLADSYWGRYTTVVVFMSIYSMGMITLTLSASLPTLWSMGLRRAIVYLGLYLVAFGTGGIKPCVCPFGAEQFGGDDATDLAQTAAKASLFNWCFFCTNIGSMLASTLLVWVQDRVGWSSGFAIPAVVMAVALAIFVGNKRLYHGIHHQKPRGSPLTGVCQVLVAAARKRGAELPSDDVAILHDKLPDGYSHRMEHSNGFKFLDKAAVVVTGDVADSTSSTSPWRLSTVTQVEEVKTLLRLSTTLPTVIFFFAVTAQMSSTFVEQGAAMDTRVVGRFAVPPATLSSLEVTSILLCIPAYEAVLLPLARRITGDGRGLTQLRRLGVGLALSTLTMAYMAMVEKRRLSAAERGVSISIVWQAPAYLVLGMAEVFTSVGLLEFYYDQSPDAMKSLCTAVSLVAVAAGNYLNSAIVAVVAWATTWIPQDLNRGRLDCFFWMMAGLSGLNLLAFICSSMRYKYR</sequence>
<feature type="transmembrane region" description="Helical" evidence="6">
    <location>
        <begin position="409"/>
        <end position="429"/>
    </location>
</feature>
<dbReference type="InterPro" id="IPR000109">
    <property type="entry name" value="POT_fam"/>
</dbReference>